<gene>
    <name evidence="2" type="ORF">EYF80_004775</name>
</gene>
<dbReference type="EMBL" id="SRLO01000023">
    <property type="protein sequence ID" value="TNN85121.1"/>
    <property type="molecule type" value="Genomic_DNA"/>
</dbReference>
<keyword evidence="3" id="KW-1185">Reference proteome</keyword>
<feature type="transmembrane region" description="Helical" evidence="1">
    <location>
        <begin position="142"/>
        <end position="165"/>
    </location>
</feature>
<protein>
    <submittedName>
        <fullName evidence="2">Uncharacterized protein</fullName>
    </submittedName>
</protein>
<evidence type="ECO:0000256" key="1">
    <source>
        <dbReference type="SAM" id="Phobius"/>
    </source>
</evidence>
<comment type="caution">
    <text evidence="2">The sequence shown here is derived from an EMBL/GenBank/DDBJ whole genome shotgun (WGS) entry which is preliminary data.</text>
</comment>
<keyword evidence="1" id="KW-1133">Transmembrane helix</keyword>
<evidence type="ECO:0000313" key="2">
    <source>
        <dbReference type="EMBL" id="TNN85121.1"/>
    </source>
</evidence>
<sequence length="226" mass="24667">MTAFNKKLSAAAGGGKRVKRDCRCPSTSIRSATCRKGRALQGRAVLCAGGIEVRQAGHLALQRRRTGGVRRQIRRVPRAPHLLLLVLLLLLPEAGRVVVIVVGHDHDVAPLLVEGLRGGRVAAALTRLAVLHQHRHRHPPRGLLLLLLLARAAVLLHLLLGHFVFGLPLHLVPYKPGVHRTGAWLYSLVEKRGSGLAPYQPVAAVLPLMPSWYDGRSPMLPRLPLQ</sequence>
<keyword evidence="1" id="KW-0812">Transmembrane</keyword>
<name>A0A4Z2J5A8_9TELE</name>
<accession>A0A4Z2J5A8</accession>
<dbReference type="Proteomes" id="UP000314294">
    <property type="component" value="Unassembled WGS sequence"/>
</dbReference>
<evidence type="ECO:0000313" key="3">
    <source>
        <dbReference type="Proteomes" id="UP000314294"/>
    </source>
</evidence>
<feature type="transmembrane region" description="Helical" evidence="1">
    <location>
        <begin position="82"/>
        <end position="102"/>
    </location>
</feature>
<organism evidence="2 3">
    <name type="scientific">Liparis tanakae</name>
    <name type="common">Tanaka's snailfish</name>
    <dbReference type="NCBI Taxonomy" id="230148"/>
    <lineage>
        <taxon>Eukaryota</taxon>
        <taxon>Metazoa</taxon>
        <taxon>Chordata</taxon>
        <taxon>Craniata</taxon>
        <taxon>Vertebrata</taxon>
        <taxon>Euteleostomi</taxon>
        <taxon>Actinopterygii</taxon>
        <taxon>Neopterygii</taxon>
        <taxon>Teleostei</taxon>
        <taxon>Neoteleostei</taxon>
        <taxon>Acanthomorphata</taxon>
        <taxon>Eupercaria</taxon>
        <taxon>Perciformes</taxon>
        <taxon>Cottioidei</taxon>
        <taxon>Cottales</taxon>
        <taxon>Liparidae</taxon>
        <taxon>Liparis</taxon>
    </lineage>
</organism>
<reference evidence="2 3" key="1">
    <citation type="submission" date="2019-03" db="EMBL/GenBank/DDBJ databases">
        <title>First draft genome of Liparis tanakae, snailfish: a comprehensive survey of snailfish specific genes.</title>
        <authorList>
            <person name="Kim W."/>
            <person name="Song I."/>
            <person name="Jeong J.-H."/>
            <person name="Kim D."/>
            <person name="Kim S."/>
            <person name="Ryu S."/>
            <person name="Song J.Y."/>
            <person name="Lee S.K."/>
        </authorList>
    </citation>
    <scope>NUCLEOTIDE SEQUENCE [LARGE SCALE GENOMIC DNA]</scope>
    <source>
        <tissue evidence="2">Muscle</tissue>
    </source>
</reference>
<keyword evidence="1" id="KW-0472">Membrane</keyword>
<dbReference type="AlphaFoldDB" id="A0A4Z2J5A8"/>
<proteinExistence type="predicted"/>